<dbReference type="RefSeq" id="XP_024735411.1">
    <property type="nucleotide sequence ID" value="XM_024875040.1"/>
</dbReference>
<sequence length="193" mass="21097">NLLPQYKNTNTPGQGTACLIVQTSSLKSPPDTKVTPPSSDVRLANTDNINGGLSSRGHLVPQSNGSIILGGGLLLYLADESVWYDMVDDGTLIESVQDRWYEGYMRRYFHGWNEKFDHIWTGIMRYTENSQSHVGLVLGESDHFVLAGFNGSGMASIFLVARGIAHLVQGGILFGETGLLAVFKSVPARVKPW</sequence>
<dbReference type="AlphaFoldDB" id="A0A2J6T664"/>
<name>A0A2J6T664_9HELO</name>
<dbReference type="InterPro" id="IPR036188">
    <property type="entry name" value="FAD/NAD-bd_sf"/>
</dbReference>
<accession>A0A2J6T664</accession>
<dbReference type="Gene3D" id="3.30.9.10">
    <property type="entry name" value="D-Amino Acid Oxidase, subunit A, domain 2"/>
    <property type="match status" value="1"/>
</dbReference>
<dbReference type="EMBL" id="KZ613822">
    <property type="protein sequence ID" value="PMD58507.1"/>
    <property type="molecule type" value="Genomic_DNA"/>
</dbReference>
<dbReference type="GeneID" id="36583120"/>
<evidence type="ECO:0000313" key="2">
    <source>
        <dbReference type="Proteomes" id="UP000235371"/>
    </source>
</evidence>
<reference evidence="1 2" key="1">
    <citation type="submission" date="2016-04" db="EMBL/GenBank/DDBJ databases">
        <title>A degradative enzymes factory behind the ericoid mycorrhizal symbiosis.</title>
        <authorList>
            <consortium name="DOE Joint Genome Institute"/>
            <person name="Martino E."/>
            <person name="Morin E."/>
            <person name="Grelet G."/>
            <person name="Kuo A."/>
            <person name="Kohler A."/>
            <person name="Daghino S."/>
            <person name="Barry K."/>
            <person name="Choi C."/>
            <person name="Cichocki N."/>
            <person name="Clum A."/>
            <person name="Copeland A."/>
            <person name="Hainaut M."/>
            <person name="Haridas S."/>
            <person name="Labutti K."/>
            <person name="Lindquist E."/>
            <person name="Lipzen A."/>
            <person name="Khouja H.-R."/>
            <person name="Murat C."/>
            <person name="Ohm R."/>
            <person name="Olson A."/>
            <person name="Spatafora J."/>
            <person name="Veneault-Fourrey C."/>
            <person name="Henrissat B."/>
            <person name="Grigoriev I."/>
            <person name="Martin F."/>
            <person name="Perotto S."/>
        </authorList>
    </citation>
    <scope>NUCLEOTIDE SEQUENCE [LARGE SCALE GENOMIC DNA]</scope>
    <source>
        <strain evidence="1 2">E</strain>
    </source>
</reference>
<dbReference type="Proteomes" id="UP000235371">
    <property type="component" value="Unassembled WGS sequence"/>
</dbReference>
<dbReference type="STRING" id="1095630.A0A2J6T664"/>
<dbReference type="Gene3D" id="3.50.50.60">
    <property type="entry name" value="FAD/NAD(P)-binding domain"/>
    <property type="match status" value="1"/>
</dbReference>
<protein>
    <recommendedName>
        <fullName evidence="3">FAD dependent oxidoreductase domain-containing protein</fullName>
    </recommendedName>
</protein>
<keyword evidence="2" id="KW-1185">Reference proteome</keyword>
<gene>
    <name evidence="1" type="ORF">K444DRAFT_531969</name>
</gene>
<evidence type="ECO:0008006" key="3">
    <source>
        <dbReference type="Google" id="ProtNLM"/>
    </source>
</evidence>
<dbReference type="OrthoDB" id="429143at2759"/>
<proteinExistence type="predicted"/>
<feature type="non-terminal residue" evidence="1">
    <location>
        <position position="1"/>
    </location>
</feature>
<dbReference type="InParanoid" id="A0A2J6T664"/>
<evidence type="ECO:0000313" key="1">
    <source>
        <dbReference type="EMBL" id="PMD58507.1"/>
    </source>
</evidence>
<organism evidence="1 2">
    <name type="scientific">Hyaloscypha bicolor E</name>
    <dbReference type="NCBI Taxonomy" id="1095630"/>
    <lineage>
        <taxon>Eukaryota</taxon>
        <taxon>Fungi</taxon>
        <taxon>Dikarya</taxon>
        <taxon>Ascomycota</taxon>
        <taxon>Pezizomycotina</taxon>
        <taxon>Leotiomycetes</taxon>
        <taxon>Helotiales</taxon>
        <taxon>Hyaloscyphaceae</taxon>
        <taxon>Hyaloscypha</taxon>
        <taxon>Hyaloscypha bicolor</taxon>
    </lineage>
</organism>